<evidence type="ECO:0000256" key="1">
    <source>
        <dbReference type="SAM" id="Phobius"/>
    </source>
</evidence>
<dbReference type="Proteomes" id="UP000179183">
    <property type="component" value="Unassembled WGS sequence"/>
</dbReference>
<gene>
    <name evidence="3" type="ORF">A3D34_03300</name>
</gene>
<feature type="transmembrane region" description="Helical" evidence="1">
    <location>
        <begin position="12"/>
        <end position="32"/>
    </location>
</feature>
<keyword evidence="1" id="KW-0812">Transmembrane</keyword>
<name>A0A1G2HTR3_9BACT</name>
<feature type="transmembrane region" description="Helical" evidence="1">
    <location>
        <begin position="38"/>
        <end position="57"/>
    </location>
</feature>
<keyword evidence="1" id="KW-0472">Membrane</keyword>
<dbReference type="EMBL" id="MHOQ01000035">
    <property type="protein sequence ID" value="OGZ65845.1"/>
    <property type="molecule type" value="Genomic_DNA"/>
</dbReference>
<accession>A0A1G2HTR3</accession>
<evidence type="ECO:0000259" key="2">
    <source>
        <dbReference type="Pfam" id="PF18917"/>
    </source>
</evidence>
<dbReference type="InterPro" id="IPR043726">
    <property type="entry name" value="LiaI-LiaF-like_TM1"/>
</dbReference>
<sequence>MDTMQNKCNCTHHKTIPVLVILFGLAFLLQALDVISSGFVMIAWPIIIIAVGVMKLVEKSGVCKCC</sequence>
<proteinExistence type="predicted"/>
<dbReference type="AlphaFoldDB" id="A0A1G2HTR3"/>
<keyword evidence="1" id="KW-1133">Transmembrane helix</keyword>
<reference evidence="3 4" key="1">
    <citation type="journal article" date="2016" name="Nat. Commun.">
        <title>Thousands of microbial genomes shed light on interconnected biogeochemical processes in an aquifer system.</title>
        <authorList>
            <person name="Anantharaman K."/>
            <person name="Brown C.T."/>
            <person name="Hug L.A."/>
            <person name="Sharon I."/>
            <person name="Castelle C.J."/>
            <person name="Probst A.J."/>
            <person name="Thomas B.C."/>
            <person name="Singh A."/>
            <person name="Wilkins M.J."/>
            <person name="Karaoz U."/>
            <person name="Brodie E.L."/>
            <person name="Williams K.H."/>
            <person name="Hubbard S.S."/>
            <person name="Banfield J.F."/>
        </authorList>
    </citation>
    <scope>NUCLEOTIDE SEQUENCE [LARGE SCALE GENOMIC DNA]</scope>
</reference>
<dbReference type="Pfam" id="PF18917">
    <property type="entry name" value="LiaI-LiaF-like_TM1"/>
    <property type="match status" value="1"/>
</dbReference>
<feature type="domain" description="LiaI-LiaF-like transmembrane region" evidence="2">
    <location>
        <begin position="15"/>
        <end position="55"/>
    </location>
</feature>
<evidence type="ECO:0000313" key="3">
    <source>
        <dbReference type="EMBL" id="OGZ65845.1"/>
    </source>
</evidence>
<evidence type="ECO:0000313" key="4">
    <source>
        <dbReference type="Proteomes" id="UP000179183"/>
    </source>
</evidence>
<organism evidence="3 4">
    <name type="scientific">Candidatus Staskawiczbacteria bacterium RIFCSPHIGHO2_02_FULL_33_16</name>
    <dbReference type="NCBI Taxonomy" id="1802204"/>
    <lineage>
        <taxon>Bacteria</taxon>
        <taxon>Candidatus Staskawicziibacteriota</taxon>
    </lineage>
</organism>
<comment type="caution">
    <text evidence="3">The sequence shown here is derived from an EMBL/GenBank/DDBJ whole genome shotgun (WGS) entry which is preliminary data.</text>
</comment>
<protein>
    <recommendedName>
        <fullName evidence="2">LiaI-LiaF-like transmembrane region domain-containing protein</fullName>
    </recommendedName>
</protein>